<dbReference type="Proteomes" id="UP001527099">
    <property type="component" value="Unassembled WGS sequence"/>
</dbReference>
<evidence type="ECO:0000313" key="1">
    <source>
        <dbReference type="EMBL" id="MCY9697188.1"/>
    </source>
</evidence>
<accession>A0ABT4GMF8</accession>
<evidence type="ECO:0000313" key="2">
    <source>
        <dbReference type="Proteomes" id="UP001527099"/>
    </source>
</evidence>
<organism evidence="1 2">
    <name type="scientific">Paenibacillus alginolyticus</name>
    <dbReference type="NCBI Taxonomy" id="59839"/>
    <lineage>
        <taxon>Bacteria</taxon>
        <taxon>Bacillati</taxon>
        <taxon>Bacillota</taxon>
        <taxon>Bacilli</taxon>
        <taxon>Bacillales</taxon>
        <taxon>Paenibacillaceae</taxon>
        <taxon>Paenibacillus</taxon>
    </lineage>
</organism>
<sequence length="89" mass="10965">MYLKEMNWSVKADWSKEDKLYSRKRDVSNKDSREFEHLIGKIYSHKMKRGVQYESFWGECLFYYLLEYDPQTIHYYEQSVIVPIKKLIL</sequence>
<protein>
    <submittedName>
        <fullName evidence="1">Uncharacterized protein</fullName>
    </submittedName>
</protein>
<name>A0ABT4GMF8_9BACL</name>
<comment type="caution">
    <text evidence="1">The sequence shown here is derived from an EMBL/GenBank/DDBJ whole genome shotgun (WGS) entry which is preliminary data.</text>
</comment>
<dbReference type="EMBL" id="JAMDMX010000128">
    <property type="protein sequence ID" value="MCY9697188.1"/>
    <property type="molecule type" value="Genomic_DNA"/>
</dbReference>
<dbReference type="RefSeq" id="WP_268618005.1">
    <property type="nucleotide sequence ID" value="NZ_JAMDMX010000128.1"/>
</dbReference>
<reference evidence="1 2" key="1">
    <citation type="submission" date="2022-05" db="EMBL/GenBank/DDBJ databases">
        <title>Genome Sequencing of Bee-Associated Microbes.</title>
        <authorList>
            <person name="Dunlap C."/>
        </authorList>
    </citation>
    <scope>NUCLEOTIDE SEQUENCE [LARGE SCALE GENOMIC DNA]</scope>
    <source>
        <strain evidence="1 2">NRRL B-14421</strain>
    </source>
</reference>
<keyword evidence="2" id="KW-1185">Reference proteome</keyword>
<proteinExistence type="predicted"/>
<gene>
    <name evidence="1" type="ORF">M5X19_30645</name>
</gene>